<evidence type="ECO:0000256" key="4">
    <source>
        <dbReference type="ARBA" id="ARBA00022747"/>
    </source>
</evidence>
<dbReference type="InterPro" id="IPR031303">
    <property type="entry name" value="C5_meth_CS"/>
</dbReference>
<dbReference type="InterPro" id="IPR029063">
    <property type="entry name" value="SAM-dependent_MTases_sf"/>
</dbReference>
<keyword evidence="4" id="KW-0680">Restriction system</keyword>
<keyword evidence="9" id="KW-1185">Reference proteome</keyword>
<dbReference type="GO" id="GO:0044027">
    <property type="term" value="P:negative regulation of gene expression via chromosomal CpG island methylation"/>
    <property type="evidence" value="ECO:0007669"/>
    <property type="project" value="TreeGrafter"/>
</dbReference>
<dbReference type="Pfam" id="PF00145">
    <property type="entry name" value="DNA_methylase"/>
    <property type="match status" value="1"/>
</dbReference>
<dbReference type="PANTHER" id="PTHR10629">
    <property type="entry name" value="CYTOSINE-SPECIFIC METHYLTRANSFERASE"/>
    <property type="match status" value="1"/>
</dbReference>
<dbReference type="NCBIfam" id="TIGR00675">
    <property type="entry name" value="dcm"/>
    <property type="match status" value="1"/>
</dbReference>
<dbReference type="GO" id="GO:0032259">
    <property type="term" value="P:methylation"/>
    <property type="evidence" value="ECO:0007669"/>
    <property type="project" value="UniProtKB-KW"/>
</dbReference>
<accession>A0A7K0BTS6</accession>
<evidence type="ECO:0000256" key="5">
    <source>
        <dbReference type="PROSITE-ProRule" id="PRU01016"/>
    </source>
</evidence>
<keyword evidence="1 5" id="KW-0489">Methyltransferase</keyword>
<feature type="active site" evidence="5">
    <location>
        <position position="98"/>
    </location>
</feature>
<protein>
    <recommendedName>
        <fullName evidence="7">Cytosine-specific methyltransferase</fullName>
        <ecNumber evidence="7">2.1.1.37</ecNumber>
    </recommendedName>
</protein>
<evidence type="ECO:0000256" key="3">
    <source>
        <dbReference type="ARBA" id="ARBA00022691"/>
    </source>
</evidence>
<dbReference type="SUPFAM" id="SSF53335">
    <property type="entry name" value="S-adenosyl-L-methionine-dependent methyltransferases"/>
    <property type="match status" value="1"/>
</dbReference>
<dbReference type="Proteomes" id="UP000487268">
    <property type="component" value="Unassembled WGS sequence"/>
</dbReference>
<dbReference type="GO" id="GO:0003677">
    <property type="term" value="F:DNA binding"/>
    <property type="evidence" value="ECO:0007669"/>
    <property type="project" value="TreeGrafter"/>
</dbReference>
<dbReference type="PANTHER" id="PTHR10629:SF52">
    <property type="entry name" value="DNA (CYTOSINE-5)-METHYLTRANSFERASE 1"/>
    <property type="match status" value="1"/>
</dbReference>
<evidence type="ECO:0000256" key="2">
    <source>
        <dbReference type="ARBA" id="ARBA00022679"/>
    </source>
</evidence>
<name>A0A7K0BTS6_9ACTN</name>
<comment type="similarity">
    <text evidence="5 6">Belongs to the class I-like SAM-binding methyltransferase superfamily. C5-methyltransferase family.</text>
</comment>
<evidence type="ECO:0000256" key="1">
    <source>
        <dbReference type="ARBA" id="ARBA00022603"/>
    </source>
</evidence>
<comment type="caution">
    <text evidence="8">The sequence shown here is derived from an EMBL/GenBank/DDBJ whole genome shotgun (WGS) entry which is preliminary data.</text>
</comment>
<evidence type="ECO:0000256" key="6">
    <source>
        <dbReference type="RuleBase" id="RU000416"/>
    </source>
</evidence>
<dbReference type="PROSITE" id="PS00095">
    <property type="entry name" value="C5_MTASE_2"/>
    <property type="match status" value="1"/>
</dbReference>
<dbReference type="PRINTS" id="PR00105">
    <property type="entry name" value="C5METTRFRASE"/>
</dbReference>
<dbReference type="EMBL" id="WEGH01000002">
    <property type="protein sequence ID" value="MQY04598.1"/>
    <property type="molecule type" value="Genomic_DNA"/>
</dbReference>
<evidence type="ECO:0000313" key="9">
    <source>
        <dbReference type="Proteomes" id="UP000487268"/>
    </source>
</evidence>
<dbReference type="Gene3D" id="3.40.50.150">
    <property type="entry name" value="Vaccinia Virus protein VP39"/>
    <property type="match status" value="1"/>
</dbReference>
<dbReference type="OrthoDB" id="9813719at2"/>
<dbReference type="RefSeq" id="WP_153532802.1">
    <property type="nucleotide sequence ID" value="NZ_WEGH01000002.1"/>
</dbReference>
<dbReference type="PROSITE" id="PS00094">
    <property type="entry name" value="C5_MTASE_1"/>
    <property type="match status" value="1"/>
</dbReference>
<dbReference type="InterPro" id="IPR001525">
    <property type="entry name" value="C5_MeTfrase"/>
</dbReference>
<reference evidence="8 9" key="1">
    <citation type="submission" date="2019-10" db="EMBL/GenBank/DDBJ databases">
        <title>Actinomadura rubteroloni sp. nov. and Actinomadura macrotermitis sp. nov., isolated from the gut of fungus growing-termite Macrotermes natalensis.</title>
        <authorList>
            <person name="Benndorf R."/>
            <person name="Martin K."/>
            <person name="Kuefner M."/>
            <person name="De Beer W."/>
            <person name="Kaster A.-K."/>
            <person name="Vollmers J."/>
            <person name="Poulsen M."/>
            <person name="Beemelmanns C."/>
        </authorList>
    </citation>
    <scope>NUCLEOTIDE SEQUENCE [LARGE SCALE GENOMIC DNA]</scope>
    <source>
        <strain evidence="8 9">RB68</strain>
    </source>
</reference>
<dbReference type="PROSITE" id="PS51679">
    <property type="entry name" value="SAM_MT_C5"/>
    <property type="match status" value="1"/>
</dbReference>
<gene>
    <name evidence="8" type="primary">ydiO</name>
    <name evidence="8" type="ORF">ACRB68_26540</name>
</gene>
<dbReference type="Gene3D" id="3.90.120.10">
    <property type="entry name" value="DNA Methylase, subunit A, domain 2"/>
    <property type="match status" value="1"/>
</dbReference>
<sequence length="412" mass="46174">MTTSPTRPISVIDLFAGCGGLTQGFHELRVGGIEQQRFRTVGAVEWDVAAASTYAANFADEAGGVDHIFTGEEGNIEHWEPSLLDGVQVDVILGGPPCQGFSGLNKQKDDDPRNQLWRHYMRVVHEFSPMVFVMENVEPFRRKPEFQQLQEATRPGGELEDYHLEVLVLNAADYGVPQARKRTIVMATRRDLIGLHPQRIPLKHPVATHRKPVKNESPALVKGESLVDMWVPVSTVFERTDYRAPNTELPERTCQPLNETLPGIFSTTELHIGRNPTKHSLARYEAIPPEGNRHNLPEHLSTPSWIRHRTGTADVMGRLRWNDPSVTIRTEFFKPEKGRYLHPFAHRPITHYEAALIQGFPPDFKWCGSKVQIARQIGNAVPVGLARAIAGQVYTYLSATGQVRQADLGRSA</sequence>
<evidence type="ECO:0000313" key="8">
    <source>
        <dbReference type="EMBL" id="MQY04598.1"/>
    </source>
</evidence>
<dbReference type="InterPro" id="IPR018117">
    <property type="entry name" value="C5_DNA_meth_AS"/>
</dbReference>
<dbReference type="InterPro" id="IPR050390">
    <property type="entry name" value="C5-Methyltransferase"/>
</dbReference>
<dbReference type="AlphaFoldDB" id="A0A7K0BTS6"/>
<keyword evidence="2 5" id="KW-0808">Transferase</keyword>
<proteinExistence type="inferred from homology"/>
<dbReference type="GO" id="GO:0003886">
    <property type="term" value="F:DNA (cytosine-5-)-methyltransferase activity"/>
    <property type="evidence" value="ECO:0007669"/>
    <property type="project" value="UniProtKB-EC"/>
</dbReference>
<dbReference type="EC" id="2.1.1.37" evidence="7"/>
<dbReference type="GO" id="GO:0009307">
    <property type="term" value="P:DNA restriction-modification system"/>
    <property type="evidence" value="ECO:0007669"/>
    <property type="project" value="UniProtKB-KW"/>
</dbReference>
<evidence type="ECO:0000256" key="7">
    <source>
        <dbReference type="RuleBase" id="RU000417"/>
    </source>
</evidence>
<organism evidence="8 9">
    <name type="scientific">Actinomadura macrotermitis</name>
    <dbReference type="NCBI Taxonomy" id="2585200"/>
    <lineage>
        <taxon>Bacteria</taxon>
        <taxon>Bacillati</taxon>
        <taxon>Actinomycetota</taxon>
        <taxon>Actinomycetes</taxon>
        <taxon>Streptosporangiales</taxon>
        <taxon>Thermomonosporaceae</taxon>
        <taxon>Actinomadura</taxon>
    </lineage>
</organism>
<keyword evidence="3 5" id="KW-0949">S-adenosyl-L-methionine</keyword>
<comment type="catalytic activity">
    <reaction evidence="7">
        <text>a 2'-deoxycytidine in DNA + S-adenosyl-L-methionine = a 5-methyl-2'-deoxycytidine in DNA + S-adenosyl-L-homocysteine + H(+)</text>
        <dbReference type="Rhea" id="RHEA:13681"/>
        <dbReference type="Rhea" id="RHEA-COMP:11369"/>
        <dbReference type="Rhea" id="RHEA-COMP:11370"/>
        <dbReference type="ChEBI" id="CHEBI:15378"/>
        <dbReference type="ChEBI" id="CHEBI:57856"/>
        <dbReference type="ChEBI" id="CHEBI:59789"/>
        <dbReference type="ChEBI" id="CHEBI:85452"/>
        <dbReference type="ChEBI" id="CHEBI:85454"/>
        <dbReference type="EC" id="2.1.1.37"/>
    </reaction>
</comment>